<dbReference type="InterPro" id="IPR027246">
    <property type="entry name" value="Porin_Euk/Tom40"/>
</dbReference>
<evidence type="ECO:0000256" key="3">
    <source>
        <dbReference type="ARBA" id="ARBA00022452"/>
    </source>
</evidence>
<dbReference type="InterPro" id="IPR001925">
    <property type="entry name" value="Porin_Euk"/>
</dbReference>
<dbReference type="Pfam" id="PF01459">
    <property type="entry name" value="Porin_3"/>
    <property type="match status" value="1"/>
</dbReference>
<evidence type="ECO:0000256" key="1">
    <source>
        <dbReference type="ARBA" id="ARBA00004294"/>
    </source>
</evidence>
<dbReference type="GO" id="GO:0005741">
    <property type="term" value="C:mitochondrial outer membrane"/>
    <property type="evidence" value="ECO:0007669"/>
    <property type="project" value="UniProtKB-SubCell"/>
</dbReference>
<dbReference type="InterPro" id="IPR023614">
    <property type="entry name" value="Porin_dom_sf"/>
</dbReference>
<keyword evidence="3" id="KW-0812">Transmembrane</keyword>
<gene>
    <name evidence="6" type="primary">VDAC2</name>
    <name evidence="6" type="ORF">B7P43_G17967</name>
</gene>
<keyword evidence="5" id="KW-0626">Porin</keyword>
<keyword evidence="3" id="KW-1134">Transmembrane beta strand</keyword>
<proteinExistence type="inferred from homology"/>
<dbReference type="OrthoDB" id="7827681at2759"/>
<dbReference type="STRING" id="105785.A0A2J7PIN5"/>
<reference evidence="6 7" key="1">
    <citation type="submission" date="2017-12" db="EMBL/GenBank/DDBJ databases">
        <title>Hemimetabolous genomes reveal molecular basis of termite eusociality.</title>
        <authorList>
            <person name="Harrison M.C."/>
            <person name="Jongepier E."/>
            <person name="Robertson H.M."/>
            <person name="Arning N."/>
            <person name="Bitard-Feildel T."/>
            <person name="Chao H."/>
            <person name="Childers C.P."/>
            <person name="Dinh H."/>
            <person name="Doddapaneni H."/>
            <person name="Dugan S."/>
            <person name="Gowin J."/>
            <person name="Greiner C."/>
            <person name="Han Y."/>
            <person name="Hu H."/>
            <person name="Hughes D.S.T."/>
            <person name="Huylmans A.-K."/>
            <person name="Kemena C."/>
            <person name="Kremer L.P.M."/>
            <person name="Lee S.L."/>
            <person name="Lopez-Ezquerra A."/>
            <person name="Mallet L."/>
            <person name="Monroy-Kuhn J.M."/>
            <person name="Moser A."/>
            <person name="Murali S.C."/>
            <person name="Muzny D.M."/>
            <person name="Otani S."/>
            <person name="Piulachs M.-D."/>
            <person name="Poelchau M."/>
            <person name="Qu J."/>
            <person name="Schaub F."/>
            <person name="Wada-Katsumata A."/>
            <person name="Worley K.C."/>
            <person name="Xie Q."/>
            <person name="Ylla G."/>
            <person name="Poulsen M."/>
            <person name="Gibbs R.A."/>
            <person name="Schal C."/>
            <person name="Richards S."/>
            <person name="Belles X."/>
            <person name="Korb J."/>
            <person name="Bornberg-Bauer E."/>
        </authorList>
    </citation>
    <scope>NUCLEOTIDE SEQUENCE [LARGE SCALE GENOMIC DNA]</scope>
    <source>
        <tissue evidence="6">Whole body</tissue>
    </source>
</reference>
<dbReference type="Proteomes" id="UP000235965">
    <property type="component" value="Unassembled WGS sequence"/>
</dbReference>
<name>A0A2J7PIN5_9NEOP</name>
<dbReference type="InParanoid" id="A0A2J7PIN5"/>
<keyword evidence="4" id="KW-0496">Mitochondrion</keyword>
<keyword evidence="4" id="KW-1000">Mitochondrion outer membrane</keyword>
<dbReference type="Gene3D" id="2.40.160.10">
    <property type="entry name" value="Porin"/>
    <property type="match status" value="1"/>
</dbReference>
<comment type="subcellular location">
    <subcellularLocation>
        <location evidence="1">Mitochondrion outer membrane</location>
    </subcellularLocation>
</comment>
<dbReference type="GO" id="GO:0015288">
    <property type="term" value="F:porin activity"/>
    <property type="evidence" value="ECO:0007669"/>
    <property type="project" value="UniProtKB-KW"/>
</dbReference>
<accession>A0A2J7PIN5</accession>
<keyword evidence="5" id="KW-0813">Transport</keyword>
<dbReference type="FunCoup" id="A0A2J7PIN5">
    <property type="interactions" value="1635"/>
</dbReference>
<dbReference type="GO" id="GO:0046930">
    <property type="term" value="C:pore complex"/>
    <property type="evidence" value="ECO:0007669"/>
    <property type="project" value="UniProtKB-KW"/>
</dbReference>
<dbReference type="PANTHER" id="PTHR11743">
    <property type="entry name" value="VOLTAGE-DEPENDENT ANION-SELECTIVE CHANNEL"/>
    <property type="match status" value="1"/>
</dbReference>
<evidence type="ECO:0000313" key="6">
    <source>
        <dbReference type="EMBL" id="PNF16202.1"/>
    </source>
</evidence>
<keyword evidence="5" id="KW-0406">Ion transport</keyword>
<dbReference type="PANTHER" id="PTHR11743:SF70">
    <property type="entry name" value="GH26960P-RELATED"/>
    <property type="match status" value="1"/>
</dbReference>
<evidence type="ECO:0000313" key="7">
    <source>
        <dbReference type="Proteomes" id="UP000235965"/>
    </source>
</evidence>
<dbReference type="CDD" id="cd07306">
    <property type="entry name" value="Porin3_VDAC"/>
    <property type="match status" value="1"/>
</dbReference>
<comment type="similarity">
    <text evidence="2">Belongs to the eukaryotic mitochondrial porin family.</text>
</comment>
<dbReference type="EMBL" id="NEVH01025043">
    <property type="protein sequence ID" value="PNF16202.1"/>
    <property type="molecule type" value="Genomic_DNA"/>
</dbReference>
<dbReference type="GO" id="GO:0008308">
    <property type="term" value="F:voltage-gated monoatomic anion channel activity"/>
    <property type="evidence" value="ECO:0007669"/>
    <property type="project" value="InterPro"/>
</dbReference>
<comment type="caution">
    <text evidence="6">The sequence shown here is derived from an EMBL/GenBank/DDBJ whole genome shotgun (WGS) entry which is preliminary data.</text>
</comment>
<protein>
    <submittedName>
        <fullName evidence="6">Voltage-dependent anion-selective channel protein 2</fullName>
    </submittedName>
</protein>
<keyword evidence="3" id="KW-0472">Membrane</keyword>
<organism evidence="6 7">
    <name type="scientific">Cryptotermes secundus</name>
    <dbReference type="NCBI Taxonomy" id="105785"/>
    <lineage>
        <taxon>Eukaryota</taxon>
        <taxon>Metazoa</taxon>
        <taxon>Ecdysozoa</taxon>
        <taxon>Arthropoda</taxon>
        <taxon>Hexapoda</taxon>
        <taxon>Insecta</taxon>
        <taxon>Pterygota</taxon>
        <taxon>Neoptera</taxon>
        <taxon>Polyneoptera</taxon>
        <taxon>Dictyoptera</taxon>
        <taxon>Blattodea</taxon>
        <taxon>Blattoidea</taxon>
        <taxon>Termitoidae</taxon>
        <taxon>Kalotermitidae</taxon>
        <taxon>Cryptotermitinae</taxon>
        <taxon>Cryptotermes</taxon>
    </lineage>
</organism>
<evidence type="ECO:0000256" key="4">
    <source>
        <dbReference type="ARBA" id="ARBA00022787"/>
    </source>
</evidence>
<evidence type="ECO:0000256" key="2">
    <source>
        <dbReference type="ARBA" id="ARBA00007780"/>
    </source>
</evidence>
<sequence>MRSFCNFSSPSRIRMIVKEDEMHRTCSMNGEKRECISKTGRIKSEFRHDICALNADVDLDTAGPIVLASTVLGYNGWLVGYQLRFDSQKSKITKNNIALGYSSGDFILHTNVNDGQEFGGSIYQKVSPKLDTAIDLNWTAGSNETRFGIGCKYELDKEASVRAKVNNLSQIGLGYQQKLREGRIQVISLHE</sequence>
<dbReference type="AlphaFoldDB" id="A0A2J7PIN5"/>
<keyword evidence="7" id="KW-1185">Reference proteome</keyword>
<evidence type="ECO:0000256" key="5">
    <source>
        <dbReference type="ARBA" id="ARBA00023114"/>
    </source>
</evidence>